<dbReference type="OrthoDB" id="18448at10239"/>
<reference evidence="1 2" key="1">
    <citation type="journal article" date="2013" name="Genome Announc.">
        <title>Complete Genome Sequence of the Novel Phage MG-B1 Infecting Bacillus weihenstephanensis.</title>
        <authorList>
            <person name="Redondo R.A."/>
            <person name="Kupczok A."/>
            <person name="Stift G."/>
            <person name="Bollback J.P."/>
        </authorList>
    </citation>
    <scope>NUCLEOTIDE SEQUENCE [LARGE SCALE GENOMIC DNA]</scope>
</reference>
<gene>
    <name evidence="1" type="ORF">mgb1_040</name>
</gene>
<protein>
    <submittedName>
        <fullName evidence="1">Uncharacterized protein</fullName>
    </submittedName>
</protein>
<dbReference type="EMBL" id="KC685370">
    <property type="protein sequence ID" value="AGI10629.1"/>
    <property type="molecule type" value="Genomic_DNA"/>
</dbReference>
<sequence length="99" mass="11765">MKTIHRQKSKYRPTANNRASITFLHSNSITELIKISDNWCKRYGFDYEEPIYKVIETPISHNLKTPNMKINGERRNSIIRTKEKAKENFYFEARLSKVS</sequence>
<evidence type="ECO:0000313" key="2">
    <source>
        <dbReference type="Proteomes" id="UP000012167"/>
    </source>
</evidence>
<organism evidence="1 2">
    <name type="scientific">Bacillus phage MG-B1</name>
    <dbReference type="NCBI Taxonomy" id="1309583"/>
    <lineage>
        <taxon>Viruses</taxon>
        <taxon>Duplodnaviria</taxon>
        <taxon>Heunggongvirae</taxon>
        <taxon>Uroviricota</taxon>
        <taxon>Caudoviricetes</taxon>
        <taxon>Salasmaviridae</taxon>
        <taxon>Northropvirinae</taxon>
        <taxon>Klosterneuburgvirus</taxon>
        <taxon>Klosterneuburgvirus MGB1</taxon>
    </lineage>
</organism>
<dbReference type="Proteomes" id="UP000012167">
    <property type="component" value="Segment"/>
</dbReference>
<dbReference type="RefSeq" id="YP_008060128.1">
    <property type="nucleotide sequence ID" value="NC_021336.1"/>
</dbReference>
<accession>M4W602</accession>
<keyword evidence="2" id="KW-1185">Reference proteome</keyword>
<proteinExistence type="predicted"/>
<name>M4W602_9CAUD</name>
<dbReference type="KEGG" id="vg:16205413"/>
<evidence type="ECO:0000313" key="1">
    <source>
        <dbReference type="EMBL" id="AGI10629.1"/>
    </source>
</evidence>
<dbReference type="GeneID" id="16205413"/>